<evidence type="ECO:0000313" key="10">
    <source>
        <dbReference type="Proteomes" id="UP001432146"/>
    </source>
</evidence>
<sequence>MFEGAIAAFLNRLLGKYIEDLDTEQFNVGIFSGDTCLTDLKLKPEALYQLGLPIKVEVGLIGRIVLKIPWSGLFSQPIILCIEDVYVVAVPAAYGPYDAEVQKKLLRAEKRKILEDLKEDEAFKAELFDNLLASVTKNFQISINNVHIRYEEKLNGSLCACGICIQSISVMTTNSKWKPGVCGSNSNTIYQLIRAESLSIYMDHDSESALASTRGDWDMSSLLAWKTTMHRALQTFGMKNKEFQFLLKPFTAKIKVIIHKGNETQTSRMLVDIVLHDVAMQVSKVQYITFCHLYNSVLRAIINKPYVRYRPSDDVKENPSAWWKYAYNSILDNNVKPYTWARIIEHRKNYRKYKEACLQNLLRPNDTELKLDLQKYEDCLTILNMVIAREHAKQELKNKTIEEKRQNMNTDISVQSVAGNATLIKQAQIDNDTDEQKIKASLHYISNDSGRRIKLEKLPQPIDYKFNFTLANCCLSLFSHDREILVVTVTQLLTSVEIQPLLSAFKVSARAESFVIEGVSAEGDLVPLITVDNVLTGNVSTNFLAIDFEKNRENVDPTFDVSIKLEAIEVTYYHHAMIEIVQFFKLDDSNMQTTILWAYKLYKYARRNSLVLVDHIMSQTLRINFKVDVKGPYIVFPEHGSIQKGGHILIVDFGNVSLSNELQAVNLQLEDATLMELEELLYDRIHVEFSGAQILFCHSGDDWRSVRKKKDSEYHFLPKIQATMTISCSIKPEYHQLPRIKVNVSISSIKFNLSENKIRLIVHFLNLLTLAYQQSVEKYGGDLKQYACKKDPNEIFTSIKELRGVQRSVCLSSIEMIQNKITHVTKELLTNHVQKLDRSVVSSEVSEEDLELLSKTISLSGFDDNVSPYNHINFLLRFAIGELSVHLGIIHYGREEPYLNLRLHALYCETAIMQYGPAVQFGIGSILLVDKTNAGVTGSYLELISTEEPHEVFVLSYRKVKSNCPDFKSHFKSIERSLVVNILNVNINLHRPALLKIRKYWYNLVNIFENNNLLSFMESMCHRIAHWKAKEDDPPIPPGAIKLNYSARLSALVVRFCDKDLDLIEIQILGLENDCIYNANERMVLRAHLRHLSIEDLNEDTLYSKILTTEEDRVLDLKYVRHMPKLYKCSDIDTKQDDVMSDGTFKLSIGRMNCVLTCKILYDLKYFLAPFASTHILRFREYLTEKLAGGFEAFKRSATKLHMFIDIQGPVFLLPQRKEVPSLLVLNTGVLSVENFFKKVDQSTQSVKTSGGDSSQITIDNILIKLNNVTVSRAIMTLSRDLEIQEPIVEPVHVHFDIKRKTEYRSAMEFQTCGLFNVQGTMDFVYVNLSQKDLKSSILVWKDNISKIILFKDTYLNETQSAMADRLKRIDNEDAMVRKLEDFLTQNENSVCEVNTKLSLEGLQLNLFLDSEEVLSSPVRDLNRGLCRLTFGEVINTYAFYSDKSLKMKLSLQSCLLQDTRKDSQTIRKIIQSPARQIGMQPESCISISMSPIVDVTYTRTPAGEKCYDALIQEVRVNLSVPFVLHLIRYVMDSFPGDQVDEGIVNHGYENNNSATNKDVTTDKSKLKYAQYFTEEPDASVSVRIHKPEILLFGNLRASNAHVILLQAEVSIESSRHSCSSSIIYTLSDVRAKSKKQGNYSHHVPFWLLRPCDVEICRREEAPEFNVNYTVAVNKIDVHLSAEIMHTFINILNEATSFADSINVKLEDRFAAQDFNMHSNLWTPKKISNIPYKKLHNDDSHLICEDNDRVLTLTLKPVILCLLLEIEYSMERFPVIKVESVITASVNDWPSFDLESSVKLHAFCYNMDYKNWEPLIDLCSEDDASYKSWELTIKMRHGEAFLVNSSPTDSCQHIKQDALKVKKKNLRNTDQDVTDMVFINPDHLNVTKSSETEMYSTYEEDSDTDDEEGQKKLIRTSNYLFNSNSSGDEESDSDDSSTNEDEGLELTPECNVDSFGPLGRESIKSNDTAVYVVVSAEEKLNVVITPNSIIVVDIIASAFHQAASGIPTMPTGMKKLNLQNDIGHESRIELLVPDEDNENATRVIASQDYHDVSPPASIPSSPEAEAHSGPASPRLVDNEMDFADPDASLQSQSVPMQEIFEEDCSIGVYKTITGEVLRIVFKEFEDVLVYCPKRQGCNLIPLRPIRHEVRYHLVIEAAINNYLYRSITVRSPLLFRNETSYALGLYYKKSLLDKLGLTCIGKPTNPFDDNIRMTIIEPDSTYSVPLYIAYHFPVYILPAYLEKYQVSEEGIYWKELSATTNVIKDVCCKMKDDESNSVFYVKVSCNEIPVTTRSSCQVPNYLISIHPPFSFNNQLPFVIDVHIPAISYEVKIEPGERINVHSLNCNTDIQFVFKVQNYMGVYWSGTTKLYTSLEKKFVVMNADGELESTKPFLLCIELCKITSWHIVIQSQYWMINKSGLPLYIKECQSHVVNEIPEEELMVFSQKNNKKSTVRLRAHQSEWSLPFGLEGITSMSLIVCKDTERGRKYRILTEIESSRLSPNFTKIITFLPYFYITNKMKRTLRFMEENDQADLWNDLLAGQTMPFWPVTESMRMRIKWRNSQLVSQHFSITHQGKTVLRMDNGSAVSVEIKGGVNSPYHVTFQKYTAGDIPVRIDNFCDDLFLKISQCNLGQVVLINPFQSLLYTWDDPTKPRELVWNVYNNKKTGYNARFERDGHGQEIIPLVIVDNSNNKVSSSASSFKSPNNKLTWLESKSGSFNDEGSSSDCNSGDAKSPMLKNAQEKKTIVYWVSYMEGNQRILLFTQQESVFLKAKSIVDPEPSKREIFLSFAGVGISIMTKINEIPKELVYANVTDSAAHWELYFDKRWKSLSLELSAWIESKYAHSSKKAQLENFIDVDLVKMHMTKPFFGKLRRTYSPGIWLHCRKSMSLTYLQGYVHRIQVDNQIRNTTFPVILYSNLQKGIINYTGNHKLKHCVEFTCLKQRKLNYNVYKSICVIVREFDLNLQEGFLLSLIDLIPKKPETKHSIAAKLRKDVSSIHILPSNKINRHLHKIQKTAAKRKNVIEHVYISPILIRLILLADTERPNIYNVSDIADYKNVVRFIFEYSEKGGSEKHAEFRLPYYQRNFITADTNEILSDLSRSYVIQSMQQFHVLIRSTTVLGNQCGYNFRSPGDNFYDSNTLILCGDEIAEKLSYEVACQLGYATLDTTQVSVFNVNVEPRAVKMKESCIQNKDVPPLNPSIRTSFSTEIELETCSLVTAFISSVHQEELKYFLRTLGKKTSIFFNTESSSLKTYSKVIADIMKRAQEIGHKFISRIRLPRYVNPYKGVEIFSMHKAKGMHLLSVINKNPGIETDVYWAHTVLSNDGKHIALVSLQRLYFIEKGCTWGSLNVKWTLETHQLLSPPTVVNNKLILHVNKNEDTLSPMVDWYLESEATDILEWLCQKINIAMILNMENSVCSKQVV</sequence>
<evidence type="ECO:0000256" key="2">
    <source>
        <dbReference type="ARBA" id="ARBA00022448"/>
    </source>
</evidence>
<reference evidence="9 10" key="1">
    <citation type="submission" date="2024-05" db="EMBL/GenBank/DDBJ databases">
        <title>The nuclear and mitochondrial genome assemblies of Tetragonisca angustula (Apidae: Meliponini), a tiny yet remarkable pollinator in the Neotropics.</title>
        <authorList>
            <person name="Ferrari R."/>
            <person name="Ricardo P.C."/>
            <person name="Dias F.C."/>
            <person name="Araujo N.S."/>
            <person name="Soares D.O."/>
            <person name="Zhou Q.-S."/>
            <person name="Zhu C.-D."/>
            <person name="Coutinho L."/>
            <person name="Airas M.C."/>
            <person name="Batista T.M."/>
        </authorList>
    </citation>
    <scope>NUCLEOTIDE SEQUENCE [LARGE SCALE GENOMIC DNA]</scope>
    <source>
        <strain evidence="9">ASF017062</strain>
        <tissue evidence="9">Abdomen</tissue>
    </source>
</reference>
<dbReference type="Pfam" id="PF25037">
    <property type="entry name" value="VPS13_C"/>
    <property type="match status" value="1"/>
</dbReference>
<accession>A0AAW0ZAB5</accession>
<evidence type="ECO:0000256" key="3">
    <source>
        <dbReference type="ARBA" id="ARBA00023055"/>
    </source>
</evidence>
<dbReference type="InterPro" id="IPR056748">
    <property type="entry name" value="VPS13-like_C"/>
</dbReference>
<dbReference type="Pfam" id="PF12624">
    <property type="entry name" value="VPS13_N"/>
    <property type="match status" value="1"/>
</dbReference>
<dbReference type="PANTHER" id="PTHR16166:SF93">
    <property type="entry name" value="INTERMEMBRANE LIPID TRANSFER PROTEIN VPS13"/>
    <property type="match status" value="1"/>
</dbReference>
<dbReference type="InterPro" id="IPR026847">
    <property type="entry name" value="VPS13"/>
</dbReference>
<evidence type="ECO:0000259" key="8">
    <source>
        <dbReference type="Pfam" id="PF25037"/>
    </source>
</evidence>
<feature type="compositionally biased region" description="Polar residues" evidence="4">
    <location>
        <begin position="2716"/>
        <end position="2728"/>
    </location>
</feature>
<gene>
    <name evidence="9" type="ORF">QLX08_011233</name>
</gene>
<dbReference type="Pfam" id="PF25033">
    <property type="entry name" value="VPS13_M"/>
    <property type="match status" value="1"/>
</dbReference>
<protein>
    <recommendedName>
        <fullName evidence="11">Vacuolar protein sorting-associated protein 13C</fullName>
    </recommendedName>
</protein>
<dbReference type="InterPro" id="IPR056747">
    <property type="entry name" value="VPS13-like_M"/>
</dbReference>
<evidence type="ECO:0000256" key="1">
    <source>
        <dbReference type="ARBA" id="ARBA00006545"/>
    </source>
</evidence>
<feature type="domain" description="Intermembrane lipid transfer protein VPS13-like C-terminal" evidence="8">
    <location>
        <begin position="3277"/>
        <end position="3382"/>
    </location>
</feature>
<evidence type="ECO:0000259" key="7">
    <source>
        <dbReference type="Pfam" id="PF25036"/>
    </source>
</evidence>
<dbReference type="InterPro" id="IPR009543">
    <property type="entry name" value="VPS13_VAB"/>
</dbReference>
<feature type="domain" description="Chorein N-terminal" evidence="5">
    <location>
        <begin position="1"/>
        <end position="865"/>
    </location>
</feature>
<evidence type="ECO:0000259" key="6">
    <source>
        <dbReference type="Pfam" id="PF25033"/>
    </source>
</evidence>
<evidence type="ECO:0000259" key="5">
    <source>
        <dbReference type="Pfam" id="PF12624"/>
    </source>
</evidence>
<dbReference type="GO" id="GO:0006623">
    <property type="term" value="P:protein targeting to vacuole"/>
    <property type="evidence" value="ECO:0007669"/>
    <property type="project" value="TreeGrafter"/>
</dbReference>
<dbReference type="EMBL" id="JAWNGG020000353">
    <property type="protein sequence ID" value="KAK9294042.1"/>
    <property type="molecule type" value="Genomic_DNA"/>
</dbReference>
<keyword evidence="2" id="KW-0813">Transport</keyword>
<keyword evidence="3" id="KW-0445">Lipid transport</keyword>
<feature type="region of interest" description="Disordered" evidence="4">
    <location>
        <begin position="2050"/>
        <end position="2077"/>
    </location>
</feature>
<feature type="domain" description="Vacuolar protein sorting-associated protein 13 VPS13 adaptor binding" evidence="7">
    <location>
        <begin position="2134"/>
        <end position="2652"/>
    </location>
</feature>
<dbReference type="Pfam" id="PF25036">
    <property type="entry name" value="VPS13_VAB"/>
    <property type="match status" value="1"/>
</dbReference>
<feature type="domain" description="VPS13-like middle region" evidence="6">
    <location>
        <begin position="1056"/>
        <end position="1839"/>
    </location>
</feature>
<dbReference type="InterPro" id="IPR026854">
    <property type="entry name" value="VPS13_N"/>
</dbReference>
<feature type="compositionally biased region" description="Acidic residues" evidence="4">
    <location>
        <begin position="1898"/>
        <end position="1908"/>
    </location>
</feature>
<evidence type="ECO:0000256" key="4">
    <source>
        <dbReference type="SAM" id="MobiDB-lite"/>
    </source>
</evidence>
<dbReference type="GO" id="GO:0006869">
    <property type="term" value="P:lipid transport"/>
    <property type="evidence" value="ECO:0007669"/>
    <property type="project" value="UniProtKB-KW"/>
</dbReference>
<feature type="compositionally biased region" description="Acidic residues" evidence="4">
    <location>
        <begin position="1927"/>
        <end position="1944"/>
    </location>
</feature>
<proteinExistence type="inferred from homology"/>
<feature type="compositionally biased region" description="Low complexity" evidence="4">
    <location>
        <begin position="2053"/>
        <end position="2063"/>
    </location>
</feature>
<feature type="region of interest" description="Disordered" evidence="4">
    <location>
        <begin position="1889"/>
        <end position="1950"/>
    </location>
</feature>
<evidence type="ECO:0000313" key="9">
    <source>
        <dbReference type="EMBL" id="KAK9294042.1"/>
    </source>
</evidence>
<dbReference type="Proteomes" id="UP001432146">
    <property type="component" value="Unassembled WGS sequence"/>
</dbReference>
<feature type="region of interest" description="Disordered" evidence="4">
    <location>
        <begin position="2716"/>
        <end position="2735"/>
    </location>
</feature>
<organism evidence="9 10">
    <name type="scientific">Tetragonisca angustula</name>
    <dbReference type="NCBI Taxonomy" id="166442"/>
    <lineage>
        <taxon>Eukaryota</taxon>
        <taxon>Metazoa</taxon>
        <taxon>Ecdysozoa</taxon>
        <taxon>Arthropoda</taxon>
        <taxon>Hexapoda</taxon>
        <taxon>Insecta</taxon>
        <taxon>Pterygota</taxon>
        <taxon>Neoptera</taxon>
        <taxon>Endopterygota</taxon>
        <taxon>Hymenoptera</taxon>
        <taxon>Apocrita</taxon>
        <taxon>Aculeata</taxon>
        <taxon>Apoidea</taxon>
        <taxon>Anthophila</taxon>
        <taxon>Apidae</taxon>
        <taxon>Tetragonisca</taxon>
    </lineage>
</organism>
<evidence type="ECO:0008006" key="11">
    <source>
        <dbReference type="Google" id="ProtNLM"/>
    </source>
</evidence>
<name>A0AAW0ZAB5_9HYME</name>
<dbReference type="PANTHER" id="PTHR16166">
    <property type="entry name" value="VACUOLAR PROTEIN SORTING-ASSOCIATED PROTEIN VPS13"/>
    <property type="match status" value="1"/>
</dbReference>
<dbReference type="GO" id="GO:0045053">
    <property type="term" value="P:protein retention in Golgi apparatus"/>
    <property type="evidence" value="ECO:0007669"/>
    <property type="project" value="TreeGrafter"/>
</dbReference>
<keyword evidence="10" id="KW-1185">Reference proteome</keyword>
<comment type="caution">
    <text evidence="9">The sequence shown here is derived from an EMBL/GenBank/DDBJ whole genome shotgun (WGS) entry which is preliminary data.</text>
</comment>
<comment type="similarity">
    <text evidence="1">Belongs to the VPS13 family.</text>
</comment>